<dbReference type="EMBL" id="KI517537">
    <property type="protein sequence ID" value="ESQ38709.1"/>
    <property type="molecule type" value="Genomic_DNA"/>
</dbReference>
<keyword evidence="3" id="KW-1185">Reference proteome</keyword>
<dbReference type="PANTHER" id="PTHR24068">
    <property type="entry name" value="UBIQUITIN-CONJUGATING ENZYME E2"/>
    <property type="match status" value="1"/>
</dbReference>
<feature type="non-terminal residue" evidence="2">
    <location>
        <position position="1"/>
    </location>
</feature>
<dbReference type="InterPro" id="IPR016135">
    <property type="entry name" value="UBQ-conjugating_enzyme/RWD"/>
</dbReference>
<evidence type="ECO:0000313" key="3">
    <source>
        <dbReference type="Proteomes" id="UP000030689"/>
    </source>
</evidence>
<dbReference type="AlphaFoldDB" id="V4L4Y1"/>
<evidence type="ECO:0000259" key="1">
    <source>
        <dbReference type="PROSITE" id="PS50127"/>
    </source>
</evidence>
<dbReference type="eggNOG" id="KOG0417">
    <property type="taxonomic scope" value="Eukaryota"/>
</dbReference>
<accession>V4L4Y1</accession>
<dbReference type="PROSITE" id="PS50127">
    <property type="entry name" value="UBC_2"/>
    <property type="match status" value="1"/>
</dbReference>
<dbReference type="Gene3D" id="3.10.110.10">
    <property type="entry name" value="Ubiquitin Conjugating Enzyme"/>
    <property type="match status" value="1"/>
</dbReference>
<reference evidence="2 3" key="1">
    <citation type="journal article" date="2013" name="Front. Plant Sci.">
        <title>The Reference Genome of the Halophytic Plant Eutrema salsugineum.</title>
        <authorList>
            <person name="Yang R."/>
            <person name="Jarvis D.E."/>
            <person name="Chen H."/>
            <person name="Beilstein M.A."/>
            <person name="Grimwood J."/>
            <person name="Jenkins J."/>
            <person name="Shu S."/>
            <person name="Prochnik S."/>
            <person name="Xin M."/>
            <person name="Ma C."/>
            <person name="Schmutz J."/>
            <person name="Wing R.A."/>
            <person name="Mitchell-Olds T."/>
            <person name="Schumaker K.S."/>
            <person name="Wang X."/>
        </authorList>
    </citation>
    <scope>NUCLEOTIDE SEQUENCE [LARGE SCALE GENOMIC DNA]</scope>
</reference>
<dbReference type="Pfam" id="PF00179">
    <property type="entry name" value="UQ_con"/>
    <property type="match status" value="1"/>
</dbReference>
<dbReference type="Proteomes" id="UP000030689">
    <property type="component" value="Unassembled WGS sequence"/>
</dbReference>
<dbReference type="InterPro" id="IPR000608">
    <property type="entry name" value="UBC"/>
</dbReference>
<protein>
    <recommendedName>
        <fullName evidence="1">UBC core domain-containing protein</fullName>
    </recommendedName>
</protein>
<dbReference type="KEGG" id="eus:EUTSA_v10029250mg"/>
<sequence>PVGEDLYHWETIIRGPKGSPYENGVFKLDIHFPLDYLFVPPRVMFKTKVYHPNVTTYGNIFLKMLNPTHFRTNNSINDVLTEIHQMLTAPQIGEGLFFVEEIARIYVEDRAAFETTALAWTVEHARGA</sequence>
<gene>
    <name evidence="2" type="ORF">EUTSA_v10029250mg</name>
</gene>
<feature type="domain" description="UBC core" evidence="1">
    <location>
        <begin position="1"/>
        <end position="126"/>
    </location>
</feature>
<dbReference type="Gramene" id="ESQ38709">
    <property type="protein sequence ID" value="ESQ38709"/>
    <property type="gene ID" value="EUTSA_v10029250mg"/>
</dbReference>
<dbReference type="SMART" id="SM00212">
    <property type="entry name" value="UBCc"/>
    <property type="match status" value="1"/>
</dbReference>
<name>V4L4Y1_EUTSA</name>
<organism evidence="2 3">
    <name type="scientific">Eutrema salsugineum</name>
    <name type="common">Saltwater cress</name>
    <name type="synonym">Sisymbrium salsugineum</name>
    <dbReference type="NCBI Taxonomy" id="72664"/>
    <lineage>
        <taxon>Eukaryota</taxon>
        <taxon>Viridiplantae</taxon>
        <taxon>Streptophyta</taxon>
        <taxon>Embryophyta</taxon>
        <taxon>Tracheophyta</taxon>
        <taxon>Spermatophyta</taxon>
        <taxon>Magnoliopsida</taxon>
        <taxon>eudicotyledons</taxon>
        <taxon>Gunneridae</taxon>
        <taxon>Pentapetalae</taxon>
        <taxon>rosids</taxon>
        <taxon>malvids</taxon>
        <taxon>Brassicales</taxon>
        <taxon>Brassicaceae</taxon>
        <taxon>Eutremeae</taxon>
        <taxon>Eutrema</taxon>
    </lineage>
</organism>
<dbReference type="OrthoDB" id="1895122at2759"/>
<evidence type="ECO:0000313" key="2">
    <source>
        <dbReference type="EMBL" id="ESQ38709.1"/>
    </source>
</evidence>
<proteinExistence type="predicted"/>
<dbReference type="SUPFAM" id="SSF54495">
    <property type="entry name" value="UBC-like"/>
    <property type="match status" value="1"/>
</dbReference>